<dbReference type="Proteomes" id="UP001235939">
    <property type="component" value="Chromosome 23"/>
</dbReference>
<evidence type="ECO:0000313" key="1">
    <source>
        <dbReference type="EMBL" id="UYV83338.1"/>
    </source>
</evidence>
<accession>A0ABY6LU14</accession>
<evidence type="ECO:0008006" key="3">
    <source>
        <dbReference type="Google" id="ProtNLM"/>
    </source>
</evidence>
<proteinExistence type="predicted"/>
<protein>
    <recommendedName>
        <fullName evidence="3">Transposase</fullName>
    </recommendedName>
</protein>
<dbReference type="InterPro" id="IPR052709">
    <property type="entry name" value="Transposase-MT_Hybrid"/>
</dbReference>
<evidence type="ECO:0000313" key="2">
    <source>
        <dbReference type="Proteomes" id="UP001235939"/>
    </source>
</evidence>
<organism evidence="1 2">
    <name type="scientific">Cordylochernes scorpioides</name>
    <dbReference type="NCBI Taxonomy" id="51811"/>
    <lineage>
        <taxon>Eukaryota</taxon>
        <taxon>Metazoa</taxon>
        <taxon>Ecdysozoa</taxon>
        <taxon>Arthropoda</taxon>
        <taxon>Chelicerata</taxon>
        <taxon>Arachnida</taxon>
        <taxon>Pseudoscorpiones</taxon>
        <taxon>Cheliferoidea</taxon>
        <taxon>Chernetidae</taxon>
        <taxon>Cordylochernes</taxon>
    </lineage>
</organism>
<gene>
    <name evidence="1" type="ORF">LAZ67_23000621</name>
</gene>
<sequence length="179" mass="20496">MAMPTKLSRTNLSFIESVQDGSQNNSHTLGHMPKHLDCYGDQLGKFLNRIVTGDETCIHHYEPETEWHSMEWKQLNSSCKKKFKSQPYAGKRMLTVFGIHKANIQFEANVEDGCQKILCCCCTTTRLHTAAHTVQILQKLNLEILAYLLYSPDLISSDFHLFDSLKEALRAVDLPRMKH</sequence>
<keyword evidence="2" id="KW-1185">Reference proteome</keyword>
<dbReference type="EMBL" id="CP092885">
    <property type="protein sequence ID" value="UYV83338.1"/>
    <property type="molecule type" value="Genomic_DNA"/>
</dbReference>
<dbReference type="PANTHER" id="PTHR46060:SF1">
    <property type="entry name" value="MARINER MOS1 TRANSPOSASE-LIKE PROTEIN"/>
    <property type="match status" value="1"/>
</dbReference>
<reference evidence="1 2" key="1">
    <citation type="submission" date="2022-03" db="EMBL/GenBank/DDBJ databases">
        <title>A chromosomal length assembly of Cordylochernes scorpioides.</title>
        <authorList>
            <person name="Zeh D."/>
            <person name="Zeh J."/>
        </authorList>
    </citation>
    <scope>NUCLEOTIDE SEQUENCE [LARGE SCALE GENOMIC DNA]</scope>
    <source>
        <strain evidence="1">IN4F17</strain>
        <tissue evidence="1">Whole Body</tissue>
    </source>
</reference>
<dbReference type="PANTHER" id="PTHR46060">
    <property type="entry name" value="MARINER MOS1 TRANSPOSASE-LIKE PROTEIN"/>
    <property type="match status" value="1"/>
</dbReference>
<name>A0ABY6LU14_9ARAC</name>
<dbReference type="Gene3D" id="3.30.420.10">
    <property type="entry name" value="Ribonuclease H-like superfamily/Ribonuclease H"/>
    <property type="match status" value="2"/>
</dbReference>
<dbReference type="InterPro" id="IPR036397">
    <property type="entry name" value="RNaseH_sf"/>
</dbReference>